<organism evidence="3 4">
    <name type="scientific">Chroogloeocystis siderophila 5.2 s.c.1</name>
    <dbReference type="NCBI Taxonomy" id="247279"/>
    <lineage>
        <taxon>Bacteria</taxon>
        <taxon>Bacillati</taxon>
        <taxon>Cyanobacteriota</taxon>
        <taxon>Cyanophyceae</taxon>
        <taxon>Oscillatoriophycideae</taxon>
        <taxon>Chroococcales</taxon>
        <taxon>Chroococcaceae</taxon>
        <taxon>Chroogloeocystis</taxon>
    </lineage>
</organism>
<sequence length="331" mass="37065">MATTDFKDYYNILGVSKTATPEEIKKAYRKLARKYHPDLNPGDQEAEARFKEINEAHEVLSDPEKRQKYDQFGQYWKQAAAGAPPTGGAGFEGMDFGQYGSFDDFINELLGRFGRGGGTARRVYTHRTTTRPQGFGNYTDFGDDPFSRFTEMPAQDTEAAIALTFSEAFHGTQKRLQIGDETVTVRIPAGVKSGSRIRVKGKGQISPFSQQRGDLYLTIELLPHSFYRFEGNNLICEIPISPVEAVLGAQIEVPTPDGKVTMTLPSGVDSGQTLRLRDKGWRDSKGNRTDLLVRLKIVTPKELSVQERECYEKLQQVSSFNPRRAIAEVHL</sequence>
<dbReference type="GO" id="GO:0051082">
    <property type="term" value="F:unfolded protein binding"/>
    <property type="evidence" value="ECO:0007669"/>
    <property type="project" value="InterPro"/>
</dbReference>
<dbReference type="STRING" id="247279.NIES1031_10635"/>
<dbReference type="Proteomes" id="UP000185984">
    <property type="component" value="Unassembled WGS sequence"/>
</dbReference>
<dbReference type="FunFam" id="1.10.287.110:FF:000067">
    <property type="entry name" value="Chaperone DnaJ domain protein"/>
    <property type="match status" value="1"/>
</dbReference>
<evidence type="ECO:0000313" key="3">
    <source>
        <dbReference type="EMBL" id="OKH27152.1"/>
    </source>
</evidence>
<dbReference type="InterPro" id="IPR008971">
    <property type="entry name" value="HSP40/DnaJ_pept-bd"/>
</dbReference>
<comment type="caution">
    <text evidence="3">The sequence shown here is derived from an EMBL/GenBank/DDBJ whole genome shotgun (WGS) entry which is preliminary data.</text>
</comment>
<evidence type="ECO:0000313" key="4">
    <source>
        <dbReference type="Proteomes" id="UP000185984"/>
    </source>
</evidence>
<dbReference type="Pfam" id="PF00226">
    <property type="entry name" value="DnaJ"/>
    <property type="match status" value="1"/>
</dbReference>
<dbReference type="Pfam" id="PF01556">
    <property type="entry name" value="DnaJ_C"/>
    <property type="match status" value="1"/>
</dbReference>
<dbReference type="GO" id="GO:0042026">
    <property type="term" value="P:protein refolding"/>
    <property type="evidence" value="ECO:0007669"/>
    <property type="project" value="TreeGrafter"/>
</dbReference>
<dbReference type="OrthoDB" id="9779889at2"/>
<dbReference type="PANTHER" id="PTHR43096">
    <property type="entry name" value="DNAJ HOMOLOG 1, MITOCHONDRIAL-RELATED"/>
    <property type="match status" value="1"/>
</dbReference>
<dbReference type="SMART" id="SM00271">
    <property type="entry name" value="DnaJ"/>
    <property type="match status" value="1"/>
</dbReference>
<keyword evidence="4" id="KW-1185">Reference proteome</keyword>
<dbReference type="InterPro" id="IPR002939">
    <property type="entry name" value="DnaJ_C"/>
</dbReference>
<keyword evidence="1" id="KW-0143">Chaperone</keyword>
<evidence type="ECO:0000259" key="2">
    <source>
        <dbReference type="PROSITE" id="PS50076"/>
    </source>
</evidence>
<dbReference type="SUPFAM" id="SSF46565">
    <property type="entry name" value="Chaperone J-domain"/>
    <property type="match status" value="1"/>
</dbReference>
<dbReference type="PROSITE" id="PS50076">
    <property type="entry name" value="DNAJ_2"/>
    <property type="match status" value="1"/>
</dbReference>
<dbReference type="CDD" id="cd06257">
    <property type="entry name" value="DnaJ"/>
    <property type="match status" value="1"/>
</dbReference>
<dbReference type="SUPFAM" id="SSF49493">
    <property type="entry name" value="HSP40/DnaJ peptide-binding domain"/>
    <property type="match status" value="2"/>
</dbReference>
<protein>
    <submittedName>
        <fullName evidence="3">Molecular chaperone DnaJ</fullName>
    </submittedName>
</protein>
<dbReference type="InterPro" id="IPR036869">
    <property type="entry name" value="J_dom_sf"/>
</dbReference>
<dbReference type="EMBL" id="MRCC01000007">
    <property type="protein sequence ID" value="OKH27152.1"/>
    <property type="molecule type" value="Genomic_DNA"/>
</dbReference>
<reference evidence="3 4" key="1">
    <citation type="submission" date="2016-11" db="EMBL/GenBank/DDBJ databases">
        <title>Draft Genome Sequences of Nine Cyanobacterial Strains from Diverse Habitats.</title>
        <authorList>
            <person name="Zhu T."/>
            <person name="Hou S."/>
            <person name="Lu X."/>
            <person name="Hess W.R."/>
        </authorList>
    </citation>
    <scope>NUCLEOTIDE SEQUENCE [LARGE SCALE GENOMIC DNA]</scope>
    <source>
        <strain evidence="3 4">5.2 s.c.1</strain>
    </source>
</reference>
<dbReference type="PRINTS" id="PR00625">
    <property type="entry name" value="JDOMAIN"/>
</dbReference>
<dbReference type="CDD" id="cd10747">
    <property type="entry name" value="DnaJ_C"/>
    <property type="match status" value="1"/>
</dbReference>
<dbReference type="FunFam" id="2.60.260.20:FF:000013">
    <property type="entry name" value="DnaJ subfamily B member 11"/>
    <property type="match status" value="1"/>
</dbReference>
<dbReference type="GO" id="GO:0005737">
    <property type="term" value="C:cytoplasm"/>
    <property type="evidence" value="ECO:0007669"/>
    <property type="project" value="TreeGrafter"/>
</dbReference>
<gene>
    <name evidence="3" type="ORF">NIES1031_10635</name>
</gene>
<accession>A0A1U7HU90</accession>
<proteinExistence type="predicted"/>
<dbReference type="PANTHER" id="PTHR43096:SF48">
    <property type="entry name" value="CHAPERONE PROTEIN DNAJ"/>
    <property type="match status" value="1"/>
</dbReference>
<feature type="domain" description="J" evidence="2">
    <location>
        <begin position="8"/>
        <end position="73"/>
    </location>
</feature>
<dbReference type="Gene3D" id="2.60.260.20">
    <property type="entry name" value="Urease metallochaperone UreE, N-terminal domain"/>
    <property type="match status" value="2"/>
</dbReference>
<name>A0A1U7HU90_9CHRO</name>
<dbReference type="PROSITE" id="PS00636">
    <property type="entry name" value="DNAJ_1"/>
    <property type="match status" value="1"/>
</dbReference>
<evidence type="ECO:0000256" key="1">
    <source>
        <dbReference type="ARBA" id="ARBA00023186"/>
    </source>
</evidence>
<dbReference type="InterPro" id="IPR001623">
    <property type="entry name" value="DnaJ_domain"/>
</dbReference>
<dbReference type="Gene3D" id="1.10.287.110">
    <property type="entry name" value="DnaJ domain"/>
    <property type="match status" value="1"/>
</dbReference>
<dbReference type="RefSeq" id="WP_073549362.1">
    <property type="nucleotide sequence ID" value="NZ_CAWMVK010000041.1"/>
</dbReference>
<dbReference type="InterPro" id="IPR018253">
    <property type="entry name" value="DnaJ_domain_CS"/>
</dbReference>
<dbReference type="AlphaFoldDB" id="A0A1U7HU90"/>